<reference evidence="1 2" key="1">
    <citation type="submission" date="2018-11" db="EMBL/GenBank/DDBJ databases">
        <authorList>
            <consortium name="Pathogen Informatics"/>
        </authorList>
    </citation>
    <scope>NUCLEOTIDE SEQUENCE [LARGE SCALE GENOMIC DNA]</scope>
    <source>
        <strain>Denwood</strain>
        <strain evidence="2">Zambia</strain>
    </source>
</reference>
<dbReference type="AlphaFoldDB" id="A0A183PYR7"/>
<evidence type="ECO:0000313" key="2">
    <source>
        <dbReference type="Proteomes" id="UP000269396"/>
    </source>
</evidence>
<protein>
    <submittedName>
        <fullName evidence="1">Uncharacterized protein</fullName>
    </submittedName>
</protein>
<dbReference type="EMBL" id="UZAL01042433">
    <property type="protein sequence ID" value="VDP80013.1"/>
    <property type="molecule type" value="Genomic_DNA"/>
</dbReference>
<keyword evidence="2" id="KW-1185">Reference proteome</keyword>
<gene>
    <name evidence="1" type="ORF">SMTD_LOCUS19503</name>
</gene>
<organism evidence="1 2">
    <name type="scientific">Schistosoma mattheei</name>
    <dbReference type="NCBI Taxonomy" id="31246"/>
    <lineage>
        <taxon>Eukaryota</taxon>
        <taxon>Metazoa</taxon>
        <taxon>Spiralia</taxon>
        <taxon>Lophotrochozoa</taxon>
        <taxon>Platyhelminthes</taxon>
        <taxon>Trematoda</taxon>
        <taxon>Digenea</taxon>
        <taxon>Strigeidida</taxon>
        <taxon>Schistosomatoidea</taxon>
        <taxon>Schistosomatidae</taxon>
        <taxon>Schistosoma</taxon>
    </lineage>
</organism>
<dbReference type="Proteomes" id="UP000269396">
    <property type="component" value="Unassembled WGS sequence"/>
</dbReference>
<evidence type="ECO:0000313" key="1">
    <source>
        <dbReference type="EMBL" id="VDP80013.1"/>
    </source>
</evidence>
<name>A0A183PYR7_9TREM</name>
<sequence length="71" mass="7681">MSISEICRVVGSNPIIPETQCTNTDLFSSQKYDVLLNVHEVVAVPAHKGTENESSIIMNTVAPNRANHSAT</sequence>
<accession>A0A183PYR7</accession>
<proteinExistence type="predicted"/>